<feature type="compositionally biased region" description="Pro residues" evidence="1">
    <location>
        <begin position="18"/>
        <end position="34"/>
    </location>
</feature>
<accession>A0AA38HI50</accession>
<evidence type="ECO:0008006" key="4">
    <source>
        <dbReference type="Google" id="ProtNLM"/>
    </source>
</evidence>
<feature type="region of interest" description="Disordered" evidence="1">
    <location>
        <begin position="1"/>
        <end position="49"/>
    </location>
</feature>
<dbReference type="SUPFAM" id="SSF53300">
    <property type="entry name" value="vWA-like"/>
    <property type="match status" value="1"/>
</dbReference>
<proteinExistence type="predicted"/>
<organism evidence="2 3">
    <name type="scientific">Dioszegia hungarica</name>
    <dbReference type="NCBI Taxonomy" id="4972"/>
    <lineage>
        <taxon>Eukaryota</taxon>
        <taxon>Fungi</taxon>
        <taxon>Dikarya</taxon>
        <taxon>Basidiomycota</taxon>
        <taxon>Agaricomycotina</taxon>
        <taxon>Tremellomycetes</taxon>
        <taxon>Tremellales</taxon>
        <taxon>Bulleribasidiaceae</taxon>
        <taxon>Dioszegia</taxon>
    </lineage>
</organism>
<dbReference type="GeneID" id="77727131"/>
<comment type="caution">
    <text evidence="2">The sequence shown here is derived from an EMBL/GenBank/DDBJ whole genome shotgun (WGS) entry which is preliminary data.</text>
</comment>
<evidence type="ECO:0000256" key="1">
    <source>
        <dbReference type="SAM" id="MobiDB-lite"/>
    </source>
</evidence>
<dbReference type="PANTHER" id="PTHR34706">
    <property type="entry name" value="SLR1338 PROTEIN"/>
    <property type="match status" value="1"/>
</dbReference>
<dbReference type="AlphaFoldDB" id="A0AA38HI50"/>
<protein>
    <recommendedName>
        <fullName evidence="4">VWFA domain-containing protein</fullName>
    </recommendedName>
</protein>
<dbReference type="EMBL" id="JAKWFO010000001">
    <property type="protein sequence ID" value="KAI9639894.1"/>
    <property type="molecule type" value="Genomic_DNA"/>
</dbReference>
<dbReference type="PANTHER" id="PTHR34706:SF1">
    <property type="entry name" value="VWFA DOMAIN-CONTAINING PROTEIN"/>
    <property type="match status" value="1"/>
</dbReference>
<reference evidence="2" key="1">
    <citation type="journal article" date="2022" name="G3 (Bethesda)">
        <title>High quality genome of the basidiomycete yeast Dioszegia hungarica PDD-24b-2 isolated from cloud water.</title>
        <authorList>
            <person name="Jarrige D."/>
            <person name="Haridas S."/>
            <person name="Bleykasten-Grosshans C."/>
            <person name="Joly M."/>
            <person name="Nadalig T."/>
            <person name="Sancelme M."/>
            <person name="Vuilleumier S."/>
            <person name="Grigoriev I.V."/>
            <person name="Amato P."/>
            <person name="Bringel F."/>
        </authorList>
    </citation>
    <scope>NUCLEOTIDE SEQUENCE</scope>
    <source>
        <strain evidence="2">PDD-24b-2</strain>
    </source>
</reference>
<dbReference type="RefSeq" id="XP_052949671.1">
    <property type="nucleotide sequence ID" value="XM_053087926.1"/>
</dbReference>
<dbReference type="InterPro" id="IPR036465">
    <property type="entry name" value="vWFA_dom_sf"/>
</dbReference>
<gene>
    <name evidence="2" type="ORF">MKK02DRAFT_29861</name>
</gene>
<dbReference type="Proteomes" id="UP001164286">
    <property type="component" value="Unassembled WGS sequence"/>
</dbReference>
<keyword evidence="3" id="KW-1185">Reference proteome</keyword>
<evidence type="ECO:0000313" key="3">
    <source>
        <dbReference type="Proteomes" id="UP001164286"/>
    </source>
</evidence>
<evidence type="ECO:0000313" key="2">
    <source>
        <dbReference type="EMBL" id="KAI9639894.1"/>
    </source>
</evidence>
<sequence>MSDIKQQDVFSDSKRASMPPPPIGAPSGAPPPLAPGQSSAQRQYAAPAGPPPAYIKDVSMADTSTYNTDAALLALCRAKGISPYFATQITRLREYSSIRLVLDDSGSMKSMLNIYGAAPTTRWQLLQTMVREIFDLMAIARGGDREPVSVHLLNMLPQGMKCESVGQLQEFFQSGPTGTTPTLEVMRDIMTPEHMVYEEGVLTLLITDGAPNCGHQAFRNFLLDAQRRYPASYITVGLCTDDPATIDEYESSLDNGVPHLDVMSAYEDERREIRRIQGRKFGFTYADWTVKFLLGSRITEWDSLDERKLTKRQLEMIEKFGNSYLGIGGAGGGGQGGQAPGMKKKKDCVIISIRGGAMLKGRTEAKGQEEWGIAVYDQ</sequence>
<name>A0AA38HI50_9TREE</name>